<feature type="domain" description="SseB protein N-terminal" evidence="2">
    <location>
        <begin position="7"/>
        <end position="77"/>
    </location>
</feature>
<reference evidence="3 4" key="1">
    <citation type="submission" date="2019-02" db="EMBL/GenBank/DDBJ databases">
        <title>Kribbella capetownensis sp. nov. and Kribbella speibonae sp. nov., isolated from soil.</title>
        <authorList>
            <person name="Curtis S.M."/>
            <person name="Norton I."/>
            <person name="Everest G.J."/>
            <person name="Meyers P.R."/>
        </authorList>
    </citation>
    <scope>NUCLEOTIDE SEQUENCE [LARGE SCALE GENOMIC DNA]</scope>
    <source>
        <strain evidence="3 4">YM55</strain>
    </source>
</reference>
<evidence type="ECO:0000313" key="3">
    <source>
        <dbReference type="EMBL" id="TCC38559.1"/>
    </source>
</evidence>
<sequence length="100" mass="10874">MKPRHTTDWFVPVHSLGDIAAPRIGRLPDGRRVGIAFTSLANLRGASGAQQEWMRLTEEALRETLAPLGVTRIQLDPSRVGPDSGPLSQPTYPAEPALVH</sequence>
<accession>A0A4R0IYM1</accession>
<name>A0A4R0IYM1_9ACTN</name>
<evidence type="ECO:0000313" key="4">
    <source>
        <dbReference type="Proteomes" id="UP000294225"/>
    </source>
</evidence>
<evidence type="ECO:0000256" key="1">
    <source>
        <dbReference type="SAM" id="MobiDB-lite"/>
    </source>
</evidence>
<gene>
    <name evidence="3" type="ORF">E0H92_19265</name>
</gene>
<dbReference type="Proteomes" id="UP000294225">
    <property type="component" value="Unassembled WGS sequence"/>
</dbReference>
<evidence type="ECO:0000259" key="2">
    <source>
        <dbReference type="Pfam" id="PF07179"/>
    </source>
</evidence>
<feature type="region of interest" description="Disordered" evidence="1">
    <location>
        <begin position="75"/>
        <end position="100"/>
    </location>
</feature>
<dbReference type="RefSeq" id="WP_131497157.1">
    <property type="nucleotide sequence ID" value="NZ_SJKC01000002.1"/>
</dbReference>
<proteinExistence type="predicted"/>
<dbReference type="InterPro" id="IPR009839">
    <property type="entry name" value="SseB_N"/>
</dbReference>
<comment type="caution">
    <text evidence="3">The sequence shown here is derived from an EMBL/GenBank/DDBJ whole genome shotgun (WGS) entry which is preliminary data.</text>
</comment>
<dbReference type="NCBIfam" id="NF042914">
    <property type="entry name" value="SAV915_dom"/>
    <property type="match status" value="1"/>
</dbReference>
<protein>
    <recommendedName>
        <fullName evidence="2">SseB protein N-terminal domain-containing protein</fullName>
    </recommendedName>
</protein>
<organism evidence="3 4">
    <name type="scientific">Kribbella speibonae</name>
    <dbReference type="NCBI Taxonomy" id="1572660"/>
    <lineage>
        <taxon>Bacteria</taxon>
        <taxon>Bacillati</taxon>
        <taxon>Actinomycetota</taxon>
        <taxon>Actinomycetes</taxon>
        <taxon>Propionibacteriales</taxon>
        <taxon>Kribbellaceae</taxon>
        <taxon>Kribbella</taxon>
    </lineage>
</organism>
<dbReference type="AlphaFoldDB" id="A0A4R0IYM1"/>
<dbReference type="EMBL" id="SJKC01000002">
    <property type="protein sequence ID" value="TCC38559.1"/>
    <property type="molecule type" value="Genomic_DNA"/>
</dbReference>
<dbReference type="Pfam" id="PF07179">
    <property type="entry name" value="SseB"/>
    <property type="match status" value="1"/>
</dbReference>
<dbReference type="InterPro" id="IPR049975">
    <property type="entry name" value="SAV_915-like_dom"/>
</dbReference>